<dbReference type="EMBL" id="DWXO01000061">
    <property type="protein sequence ID" value="HJB80568.1"/>
    <property type="molecule type" value="Genomic_DNA"/>
</dbReference>
<dbReference type="Proteomes" id="UP000823921">
    <property type="component" value="Unassembled WGS sequence"/>
</dbReference>
<name>A0A9D2SAH0_9FIRM</name>
<accession>A0A9D2SAH0</accession>
<sequence length="77" mass="9366">MTLQELSVQYRTGAETLRQRVLLLEGRRTAEVDEHGKRLLEQRIRHLETMWREARDLAVLCERYYDRGYHCNVRYTI</sequence>
<dbReference type="AlphaFoldDB" id="A0A9D2SAH0"/>
<organism evidence="1 2">
    <name type="scientific">Candidatus Flavonifractor intestinigallinarum</name>
    <dbReference type="NCBI Taxonomy" id="2838586"/>
    <lineage>
        <taxon>Bacteria</taxon>
        <taxon>Bacillati</taxon>
        <taxon>Bacillota</taxon>
        <taxon>Clostridia</taxon>
        <taxon>Eubacteriales</taxon>
        <taxon>Oscillospiraceae</taxon>
        <taxon>Flavonifractor</taxon>
    </lineage>
</organism>
<gene>
    <name evidence="1" type="ORF">H9712_06265</name>
</gene>
<protein>
    <submittedName>
        <fullName evidence="1">Uncharacterized protein</fullName>
    </submittedName>
</protein>
<proteinExistence type="predicted"/>
<comment type="caution">
    <text evidence="1">The sequence shown here is derived from an EMBL/GenBank/DDBJ whole genome shotgun (WGS) entry which is preliminary data.</text>
</comment>
<reference evidence="1" key="1">
    <citation type="journal article" date="2021" name="PeerJ">
        <title>Extensive microbial diversity within the chicken gut microbiome revealed by metagenomics and culture.</title>
        <authorList>
            <person name="Gilroy R."/>
            <person name="Ravi A."/>
            <person name="Getino M."/>
            <person name="Pursley I."/>
            <person name="Horton D.L."/>
            <person name="Alikhan N.F."/>
            <person name="Baker D."/>
            <person name="Gharbi K."/>
            <person name="Hall N."/>
            <person name="Watson M."/>
            <person name="Adriaenssens E.M."/>
            <person name="Foster-Nyarko E."/>
            <person name="Jarju S."/>
            <person name="Secka A."/>
            <person name="Antonio M."/>
            <person name="Oren A."/>
            <person name="Chaudhuri R.R."/>
            <person name="La Ragione R."/>
            <person name="Hildebrand F."/>
            <person name="Pallen M.J."/>
        </authorList>
    </citation>
    <scope>NUCLEOTIDE SEQUENCE</scope>
    <source>
        <strain evidence="1">CHK192-8294</strain>
    </source>
</reference>
<evidence type="ECO:0000313" key="2">
    <source>
        <dbReference type="Proteomes" id="UP000823921"/>
    </source>
</evidence>
<evidence type="ECO:0000313" key="1">
    <source>
        <dbReference type="EMBL" id="HJB80568.1"/>
    </source>
</evidence>
<reference evidence="1" key="2">
    <citation type="submission" date="2021-04" db="EMBL/GenBank/DDBJ databases">
        <authorList>
            <person name="Gilroy R."/>
        </authorList>
    </citation>
    <scope>NUCLEOTIDE SEQUENCE</scope>
    <source>
        <strain evidence="1">CHK192-8294</strain>
    </source>
</reference>